<feature type="region of interest" description="Disordered" evidence="7">
    <location>
        <begin position="74"/>
        <end position="116"/>
    </location>
</feature>
<keyword evidence="8" id="KW-1185">Reference proteome</keyword>
<comment type="similarity">
    <text evidence="1">Belongs to the universal ribosomal protein uL29 family.</text>
</comment>
<dbReference type="GO" id="GO:0006412">
    <property type="term" value="P:translation"/>
    <property type="evidence" value="ECO:0007669"/>
    <property type="project" value="InterPro"/>
</dbReference>
<evidence type="ECO:0000256" key="4">
    <source>
        <dbReference type="ARBA" id="ARBA00023274"/>
    </source>
</evidence>
<evidence type="ECO:0000256" key="6">
    <source>
        <dbReference type="ARBA" id="ARBA00035334"/>
    </source>
</evidence>
<evidence type="ECO:0000256" key="1">
    <source>
        <dbReference type="ARBA" id="ARBA00009254"/>
    </source>
</evidence>
<reference evidence="9" key="1">
    <citation type="submission" date="2025-08" db="UniProtKB">
        <authorList>
            <consortium name="RefSeq"/>
        </authorList>
    </citation>
    <scope>IDENTIFICATION</scope>
    <source>
        <tissue evidence="9">Spleen</tissue>
    </source>
</reference>
<evidence type="ECO:0000256" key="7">
    <source>
        <dbReference type="SAM" id="MobiDB-lite"/>
    </source>
</evidence>
<dbReference type="PANTHER" id="PTHR45722:SF2">
    <property type="entry name" value="LARGE RIBOSOMAL SUBUNIT PROTEIN UL29-RELATED"/>
    <property type="match status" value="1"/>
</dbReference>
<dbReference type="Pfam" id="PF00831">
    <property type="entry name" value="Ribosomal_L29"/>
    <property type="match status" value="1"/>
</dbReference>
<keyword evidence="4" id="KW-0687">Ribonucleoprotein</keyword>
<dbReference type="GO" id="GO:0000463">
    <property type="term" value="P:maturation of LSU-rRNA from tricistronic rRNA transcript (SSU-rRNA, 5.8S rRNA, LSU-rRNA)"/>
    <property type="evidence" value="ECO:0007669"/>
    <property type="project" value="InterPro"/>
</dbReference>
<evidence type="ECO:0000313" key="9">
    <source>
        <dbReference type="RefSeq" id="XP_006877789.1"/>
    </source>
</evidence>
<gene>
    <name evidence="9" type="primary">LOC102824457</name>
</gene>
<dbReference type="GeneID" id="102824457"/>
<name>A0A9B0UF38_CHRAS</name>
<organism evidence="8 9">
    <name type="scientific">Chrysochloris asiatica</name>
    <name type="common">Cape golden mole</name>
    <dbReference type="NCBI Taxonomy" id="185453"/>
    <lineage>
        <taxon>Eukaryota</taxon>
        <taxon>Metazoa</taxon>
        <taxon>Chordata</taxon>
        <taxon>Craniata</taxon>
        <taxon>Vertebrata</taxon>
        <taxon>Euteleostomi</taxon>
        <taxon>Mammalia</taxon>
        <taxon>Eutheria</taxon>
        <taxon>Afrotheria</taxon>
        <taxon>Chrysochloridae</taxon>
        <taxon>Chrysochlorinae</taxon>
        <taxon>Chrysochloris</taxon>
    </lineage>
</organism>
<dbReference type="CDD" id="cd00427">
    <property type="entry name" value="Ribosomal_L29_HIP"/>
    <property type="match status" value="1"/>
</dbReference>
<dbReference type="GO" id="GO:0003729">
    <property type="term" value="F:mRNA binding"/>
    <property type="evidence" value="ECO:0007669"/>
    <property type="project" value="TreeGrafter"/>
</dbReference>
<dbReference type="InterPro" id="IPR045059">
    <property type="entry name" value="Ribosomal_uL29_euk"/>
</dbReference>
<dbReference type="RefSeq" id="XP_006877789.1">
    <property type="nucleotide sequence ID" value="XM_006877727.1"/>
</dbReference>
<evidence type="ECO:0000256" key="2">
    <source>
        <dbReference type="ARBA" id="ARBA00011133"/>
    </source>
</evidence>
<keyword evidence="3" id="KW-0689">Ribosomal protein</keyword>
<dbReference type="NCBIfam" id="TIGR00012">
    <property type="entry name" value="L29"/>
    <property type="match status" value="1"/>
</dbReference>
<sequence length="258" mass="29080">MQYAINIPISVDNTCLGIIIPSGVPVRDGFGSCWVIVISEVFLVCMSIGLFQHLPTLLRGSINLRDLERVQGSAYRGEEAGEEEEDGKGSSWGPEEALTKTSNTISNRNSDEGHPCVVPAHRGPLSLGLKSIGGAVFFSLAKAKIKARDLRGKKQLDDLKVELSQLLVTKVTGRAAFKLSKIRVVRKSIARILTVINQTHKENLRKFYKDKKYKPLDLRPKKTQAMRHRLNKHQENTKTKKQQRKEWLYSLWKYAVKS</sequence>
<comment type="subunit">
    <text evidence="2">Component of the large ribosomal subunit.</text>
</comment>
<dbReference type="Gene3D" id="6.10.250.3450">
    <property type="match status" value="1"/>
</dbReference>
<evidence type="ECO:0000313" key="8">
    <source>
        <dbReference type="Proteomes" id="UP000504623"/>
    </source>
</evidence>
<dbReference type="HAMAP" id="MF_00374">
    <property type="entry name" value="Ribosomal_uL29"/>
    <property type="match status" value="1"/>
</dbReference>
<dbReference type="PANTHER" id="PTHR45722">
    <property type="entry name" value="60S RIBOSOMAL PROTEIN L35"/>
    <property type="match status" value="1"/>
</dbReference>
<accession>A0A9B0UF38</accession>
<dbReference type="FunFam" id="6.10.250.3450:FF:000001">
    <property type="entry name" value="60S ribosomal protein L35"/>
    <property type="match status" value="1"/>
</dbReference>
<dbReference type="SUPFAM" id="SSF46561">
    <property type="entry name" value="Ribosomal protein L29 (L29p)"/>
    <property type="match status" value="1"/>
</dbReference>
<dbReference type="AlphaFoldDB" id="A0A9B0UF38"/>
<dbReference type="Gene3D" id="1.10.287.310">
    <property type="match status" value="1"/>
</dbReference>
<dbReference type="PROSITE" id="PS00579">
    <property type="entry name" value="RIBOSOMAL_L29"/>
    <property type="match status" value="1"/>
</dbReference>
<dbReference type="Proteomes" id="UP000504623">
    <property type="component" value="Unplaced"/>
</dbReference>
<dbReference type="InterPro" id="IPR018254">
    <property type="entry name" value="Ribosomal_uL29_CS"/>
</dbReference>
<dbReference type="FunFam" id="1.10.287.310:FF:000002">
    <property type="entry name" value="60S ribosomal protein L35"/>
    <property type="match status" value="1"/>
</dbReference>
<dbReference type="OrthoDB" id="528635at2759"/>
<dbReference type="GO" id="GO:0022625">
    <property type="term" value="C:cytosolic large ribosomal subunit"/>
    <property type="evidence" value="ECO:0007669"/>
    <property type="project" value="InterPro"/>
</dbReference>
<proteinExistence type="inferred from homology"/>
<evidence type="ECO:0000256" key="3">
    <source>
        <dbReference type="ARBA" id="ARBA00022980"/>
    </source>
</evidence>
<dbReference type="GO" id="GO:0003735">
    <property type="term" value="F:structural constituent of ribosome"/>
    <property type="evidence" value="ECO:0007669"/>
    <property type="project" value="InterPro"/>
</dbReference>
<dbReference type="InterPro" id="IPR036049">
    <property type="entry name" value="Ribosomal_uL29_sf"/>
</dbReference>
<feature type="compositionally biased region" description="Polar residues" evidence="7">
    <location>
        <begin position="99"/>
        <end position="108"/>
    </location>
</feature>
<evidence type="ECO:0000256" key="5">
    <source>
        <dbReference type="ARBA" id="ARBA00035204"/>
    </source>
</evidence>
<dbReference type="InterPro" id="IPR001854">
    <property type="entry name" value="Ribosomal_uL29"/>
</dbReference>
<protein>
    <recommendedName>
        <fullName evidence="5">Large ribosomal subunit protein uL29</fullName>
    </recommendedName>
    <alternativeName>
        <fullName evidence="6">60S ribosomal protein L35</fullName>
    </alternativeName>
</protein>